<keyword evidence="2" id="KW-1133">Transmembrane helix</keyword>
<organism evidence="3 4">
    <name type="scientific">Thelohanellus kitauei</name>
    <name type="common">Myxosporean</name>
    <dbReference type="NCBI Taxonomy" id="669202"/>
    <lineage>
        <taxon>Eukaryota</taxon>
        <taxon>Metazoa</taxon>
        <taxon>Cnidaria</taxon>
        <taxon>Myxozoa</taxon>
        <taxon>Myxosporea</taxon>
        <taxon>Bivalvulida</taxon>
        <taxon>Platysporina</taxon>
        <taxon>Myxobolidae</taxon>
        <taxon>Thelohanellus</taxon>
    </lineage>
</organism>
<dbReference type="Proteomes" id="UP000031668">
    <property type="component" value="Unassembled WGS sequence"/>
</dbReference>
<dbReference type="EMBL" id="JWZT01003855">
    <property type="protein sequence ID" value="KII65413.1"/>
    <property type="molecule type" value="Genomic_DNA"/>
</dbReference>
<evidence type="ECO:0000256" key="2">
    <source>
        <dbReference type="SAM" id="Phobius"/>
    </source>
</evidence>
<name>A0A0C2J8H9_THEKT</name>
<feature type="compositionally biased region" description="Polar residues" evidence="1">
    <location>
        <begin position="224"/>
        <end position="249"/>
    </location>
</feature>
<sequence>MIDRGSMVEINRCIISTNSGPDKPVHTHLFSNIYLLNKYTKYELTKTQRVEFDIDSTTGERLLVKLEHMKIKFDRYKRVCELNYPLWKPKVDYKSKDVVYPCETDHRNYIYELITPKAPYHLHGTNTTLTSNNSHGTSTYLTTNYIYGTITSRPQGDLNGTNKTGGPNYLSGTNTSAIANHSHRTFTTRTHNYSQDYSTSVTKSYLHGISTSVGPNYLKYLSTSNSPSKRNESNTYDNQNNTQEISTGDPQDFTHDLVLSNSFNHDEMHNFNDKIHFIMKILRISILCIILVMLIAFFASLMVEKFIHQRKNSKIMKMSEDVL</sequence>
<evidence type="ECO:0000256" key="1">
    <source>
        <dbReference type="SAM" id="MobiDB-lite"/>
    </source>
</evidence>
<protein>
    <submittedName>
        <fullName evidence="3">Uncharacterized protein</fullName>
    </submittedName>
</protein>
<keyword evidence="2" id="KW-0812">Transmembrane</keyword>
<evidence type="ECO:0000313" key="4">
    <source>
        <dbReference type="Proteomes" id="UP000031668"/>
    </source>
</evidence>
<keyword evidence="4" id="KW-1185">Reference proteome</keyword>
<keyword evidence="2" id="KW-0472">Membrane</keyword>
<accession>A0A0C2J8H9</accession>
<dbReference type="AlphaFoldDB" id="A0A0C2J8H9"/>
<feature type="transmembrane region" description="Helical" evidence="2">
    <location>
        <begin position="281"/>
        <end position="303"/>
    </location>
</feature>
<reference evidence="3 4" key="1">
    <citation type="journal article" date="2014" name="Genome Biol. Evol.">
        <title>The genome of the myxosporean Thelohanellus kitauei shows adaptations to nutrient acquisition within its fish host.</title>
        <authorList>
            <person name="Yang Y."/>
            <person name="Xiong J."/>
            <person name="Zhou Z."/>
            <person name="Huo F."/>
            <person name="Miao W."/>
            <person name="Ran C."/>
            <person name="Liu Y."/>
            <person name="Zhang J."/>
            <person name="Feng J."/>
            <person name="Wang M."/>
            <person name="Wang M."/>
            <person name="Wang L."/>
            <person name="Yao B."/>
        </authorList>
    </citation>
    <scope>NUCLEOTIDE SEQUENCE [LARGE SCALE GENOMIC DNA]</scope>
    <source>
        <strain evidence="3">Wuqing</strain>
    </source>
</reference>
<evidence type="ECO:0000313" key="3">
    <source>
        <dbReference type="EMBL" id="KII65413.1"/>
    </source>
</evidence>
<gene>
    <name evidence="3" type="ORF">RF11_10700</name>
</gene>
<feature type="region of interest" description="Disordered" evidence="1">
    <location>
        <begin position="224"/>
        <end position="252"/>
    </location>
</feature>
<proteinExistence type="predicted"/>
<comment type="caution">
    <text evidence="3">The sequence shown here is derived from an EMBL/GenBank/DDBJ whole genome shotgun (WGS) entry which is preliminary data.</text>
</comment>